<name>A0A8D8PI42_CULPI</name>
<dbReference type="EMBL" id="HBUE01349249">
    <property type="protein sequence ID" value="CAG6602305.1"/>
    <property type="molecule type" value="Transcribed_RNA"/>
</dbReference>
<accession>A0A8D8PI42</accession>
<organism evidence="2">
    <name type="scientific">Culex pipiens</name>
    <name type="common">House mosquito</name>
    <dbReference type="NCBI Taxonomy" id="7175"/>
    <lineage>
        <taxon>Eukaryota</taxon>
        <taxon>Metazoa</taxon>
        <taxon>Ecdysozoa</taxon>
        <taxon>Arthropoda</taxon>
        <taxon>Hexapoda</taxon>
        <taxon>Insecta</taxon>
        <taxon>Pterygota</taxon>
        <taxon>Neoptera</taxon>
        <taxon>Endopterygota</taxon>
        <taxon>Diptera</taxon>
        <taxon>Nematocera</taxon>
        <taxon>Culicoidea</taxon>
        <taxon>Culicidae</taxon>
        <taxon>Culicinae</taxon>
        <taxon>Culicini</taxon>
        <taxon>Culex</taxon>
        <taxon>Culex</taxon>
    </lineage>
</organism>
<proteinExistence type="predicted"/>
<evidence type="ECO:0000313" key="2">
    <source>
        <dbReference type="EMBL" id="CAG6602305.1"/>
    </source>
</evidence>
<dbReference type="EMBL" id="HBUE01242188">
    <property type="protein sequence ID" value="CAG6550023.1"/>
    <property type="molecule type" value="Transcribed_RNA"/>
</dbReference>
<protein>
    <submittedName>
        <fullName evidence="2">(northern house mosquito) hypothetical protein</fullName>
    </submittedName>
</protein>
<reference evidence="2" key="1">
    <citation type="submission" date="2021-05" db="EMBL/GenBank/DDBJ databases">
        <authorList>
            <person name="Alioto T."/>
            <person name="Alioto T."/>
            <person name="Gomez Garrido J."/>
        </authorList>
    </citation>
    <scope>NUCLEOTIDE SEQUENCE</scope>
</reference>
<evidence type="ECO:0000256" key="1">
    <source>
        <dbReference type="SAM" id="MobiDB-lite"/>
    </source>
</evidence>
<sequence length="115" mass="11887">MSPTSHRFAAQRSHPLGRLSGVGHASPIAGPAEAALPREALSRPRRAYERANADLKSAPFAAHRLRSPGGTCPQRWLPLPEAGAAVHEPVSGLSRVAAGQHDGGAVSDAGAFART</sequence>
<feature type="region of interest" description="Disordered" evidence="1">
    <location>
        <begin position="1"/>
        <end position="38"/>
    </location>
</feature>
<dbReference type="AlphaFoldDB" id="A0A8D8PI42"/>
<dbReference type="EMBL" id="HBUE01038148">
    <property type="protein sequence ID" value="CAG6459646.1"/>
    <property type="molecule type" value="Transcribed_RNA"/>
</dbReference>